<feature type="region of interest" description="Disordered" evidence="5">
    <location>
        <begin position="157"/>
        <end position="184"/>
    </location>
</feature>
<dbReference type="GO" id="GO:0046872">
    <property type="term" value="F:metal ion binding"/>
    <property type="evidence" value="ECO:0007669"/>
    <property type="project" value="UniProtKB-KW"/>
</dbReference>
<organism evidence="7 8">
    <name type="scientific">Solicola gregarius</name>
    <dbReference type="NCBI Taxonomy" id="2908642"/>
    <lineage>
        <taxon>Bacteria</taxon>
        <taxon>Bacillati</taxon>
        <taxon>Actinomycetota</taxon>
        <taxon>Actinomycetes</taxon>
        <taxon>Propionibacteriales</taxon>
        <taxon>Nocardioidaceae</taxon>
        <taxon>Solicola</taxon>
    </lineage>
</organism>
<keyword evidence="2 3" id="KW-0186">Copper</keyword>
<dbReference type="SUPFAM" id="SSF52833">
    <property type="entry name" value="Thioredoxin-like"/>
    <property type="match status" value="1"/>
</dbReference>
<feature type="compositionally biased region" description="Basic and acidic residues" evidence="5">
    <location>
        <begin position="167"/>
        <end position="176"/>
    </location>
</feature>
<gene>
    <name evidence="7" type="ORF">L0C25_00940</name>
</gene>
<dbReference type="PROSITE" id="PS51352">
    <property type="entry name" value="THIOREDOXIN_2"/>
    <property type="match status" value="1"/>
</dbReference>
<accession>A0AA46THX6</accession>
<feature type="binding site" evidence="3">
    <location>
        <position position="78"/>
    </location>
    <ligand>
        <name>Cu cation</name>
        <dbReference type="ChEBI" id="CHEBI:23378"/>
    </ligand>
</feature>
<name>A0AA46THX6_9ACTN</name>
<proteinExistence type="inferred from homology"/>
<feature type="domain" description="Thioredoxin" evidence="6">
    <location>
        <begin position="39"/>
        <end position="223"/>
    </location>
</feature>
<evidence type="ECO:0000313" key="7">
    <source>
        <dbReference type="EMBL" id="UYM05677.1"/>
    </source>
</evidence>
<reference evidence="7" key="1">
    <citation type="submission" date="2022-01" db="EMBL/GenBank/DDBJ databases">
        <title>Nocardioidaceae gen. sp. A5X3R13.</title>
        <authorList>
            <person name="Lopez Marin M.A."/>
            <person name="Uhlik O."/>
        </authorList>
    </citation>
    <scope>NUCLEOTIDE SEQUENCE</scope>
    <source>
        <strain evidence="7">A5X3R13</strain>
    </source>
</reference>
<comment type="similarity">
    <text evidence="1">Belongs to the SCO1/2 family.</text>
</comment>
<dbReference type="PANTHER" id="PTHR12151">
    <property type="entry name" value="ELECTRON TRANSPORT PROTIN SCO1/SENC FAMILY MEMBER"/>
    <property type="match status" value="1"/>
</dbReference>
<sequence>MTATLVVGGCGFTPPERSDDDEPESTLTRAAAEAYYGTLLTDQPRPRLRLRTTSGRWFDLARRPSGEATAVFFGYTHCPDVCPTTMADLGAAYRQLEPAVRDKVTVVFVTEDPARDTPRVLRRWLDRYDKDFVGLIGGPKRTTAVLEQLHLPESMINRNPQTPIEHPPGHEHKSSHGDGAGGGDYGVDHSGTVYLFGPGSRTLIYTGGTTVDQYADDLTRVAG</sequence>
<dbReference type="InterPro" id="IPR036249">
    <property type="entry name" value="Thioredoxin-like_sf"/>
</dbReference>
<dbReference type="EMBL" id="CP094970">
    <property type="protein sequence ID" value="UYM05677.1"/>
    <property type="molecule type" value="Genomic_DNA"/>
</dbReference>
<evidence type="ECO:0000256" key="3">
    <source>
        <dbReference type="PIRSR" id="PIRSR603782-1"/>
    </source>
</evidence>
<dbReference type="PANTHER" id="PTHR12151:SF25">
    <property type="entry name" value="LINALOOL DEHYDRATASE_ISOMERASE DOMAIN-CONTAINING PROTEIN"/>
    <property type="match status" value="1"/>
</dbReference>
<dbReference type="CDD" id="cd02968">
    <property type="entry name" value="SCO"/>
    <property type="match status" value="1"/>
</dbReference>
<dbReference type="RefSeq" id="WP_271634499.1">
    <property type="nucleotide sequence ID" value="NZ_CP094970.1"/>
</dbReference>
<dbReference type="KEGG" id="sgrg:L0C25_00940"/>
<keyword evidence="3" id="KW-0479">Metal-binding</keyword>
<dbReference type="Pfam" id="PF02630">
    <property type="entry name" value="SCO1-SenC"/>
    <property type="match status" value="1"/>
</dbReference>
<dbReference type="Gene3D" id="3.40.30.10">
    <property type="entry name" value="Glutaredoxin"/>
    <property type="match status" value="1"/>
</dbReference>
<dbReference type="InterPro" id="IPR003782">
    <property type="entry name" value="SCO1/SenC"/>
</dbReference>
<evidence type="ECO:0000256" key="4">
    <source>
        <dbReference type="PIRSR" id="PIRSR603782-2"/>
    </source>
</evidence>
<evidence type="ECO:0000313" key="8">
    <source>
        <dbReference type="Proteomes" id="UP001164390"/>
    </source>
</evidence>
<evidence type="ECO:0000256" key="5">
    <source>
        <dbReference type="SAM" id="MobiDB-lite"/>
    </source>
</evidence>
<keyword evidence="8" id="KW-1185">Reference proteome</keyword>
<evidence type="ECO:0000256" key="2">
    <source>
        <dbReference type="ARBA" id="ARBA00023008"/>
    </source>
</evidence>
<dbReference type="InterPro" id="IPR013766">
    <property type="entry name" value="Thioredoxin_domain"/>
</dbReference>
<dbReference type="Proteomes" id="UP001164390">
    <property type="component" value="Chromosome"/>
</dbReference>
<protein>
    <submittedName>
        <fullName evidence="7">SCO family protein</fullName>
    </submittedName>
</protein>
<feature type="disulfide bond" description="Redox-active" evidence="4">
    <location>
        <begin position="78"/>
        <end position="82"/>
    </location>
</feature>
<feature type="binding site" evidence="3">
    <location>
        <position position="189"/>
    </location>
    <ligand>
        <name>Cu cation</name>
        <dbReference type="ChEBI" id="CHEBI:23378"/>
    </ligand>
</feature>
<evidence type="ECO:0000259" key="6">
    <source>
        <dbReference type="PROSITE" id="PS51352"/>
    </source>
</evidence>
<feature type="binding site" evidence="3">
    <location>
        <position position="82"/>
    </location>
    <ligand>
        <name>Cu cation</name>
        <dbReference type="ChEBI" id="CHEBI:23378"/>
    </ligand>
</feature>
<dbReference type="AlphaFoldDB" id="A0AA46THX6"/>
<evidence type="ECO:0000256" key="1">
    <source>
        <dbReference type="ARBA" id="ARBA00010996"/>
    </source>
</evidence>
<keyword evidence="4" id="KW-1015">Disulfide bond</keyword>